<evidence type="ECO:0000256" key="1">
    <source>
        <dbReference type="ARBA" id="ARBA00001947"/>
    </source>
</evidence>
<feature type="chain" id="PRO_5033004003" description="Peptidase M14 domain-containing protein" evidence="5">
    <location>
        <begin position="30"/>
        <end position="869"/>
    </location>
</feature>
<organism evidence="7 8">
    <name type="scientific">Tribonema minus</name>
    <dbReference type="NCBI Taxonomy" id="303371"/>
    <lineage>
        <taxon>Eukaryota</taxon>
        <taxon>Sar</taxon>
        <taxon>Stramenopiles</taxon>
        <taxon>Ochrophyta</taxon>
        <taxon>PX clade</taxon>
        <taxon>Xanthophyceae</taxon>
        <taxon>Tribonematales</taxon>
        <taxon>Tribonemataceae</taxon>
        <taxon>Tribonema</taxon>
    </lineage>
</organism>
<dbReference type="GO" id="GO:0006508">
    <property type="term" value="P:proteolysis"/>
    <property type="evidence" value="ECO:0007669"/>
    <property type="project" value="InterPro"/>
</dbReference>
<keyword evidence="8" id="KW-1185">Reference proteome</keyword>
<evidence type="ECO:0000256" key="4">
    <source>
        <dbReference type="SAM" id="Phobius"/>
    </source>
</evidence>
<dbReference type="Proteomes" id="UP000664859">
    <property type="component" value="Unassembled WGS sequence"/>
</dbReference>
<comment type="cofactor">
    <cofactor evidence="1">
        <name>Zn(2+)</name>
        <dbReference type="ChEBI" id="CHEBI:29105"/>
    </cofactor>
</comment>
<dbReference type="PANTHER" id="PTHR11705:SF138">
    <property type="entry name" value="PEPTIDASE M14 CARBOXYPEPTIDASE A DOMAIN-CONTAINING PROTEIN"/>
    <property type="match status" value="1"/>
</dbReference>
<dbReference type="SUPFAM" id="SSF53187">
    <property type="entry name" value="Zn-dependent exopeptidases"/>
    <property type="match status" value="1"/>
</dbReference>
<dbReference type="GO" id="GO:0004181">
    <property type="term" value="F:metallocarboxypeptidase activity"/>
    <property type="evidence" value="ECO:0007669"/>
    <property type="project" value="InterPro"/>
</dbReference>
<feature type="region of interest" description="Disordered" evidence="3">
    <location>
        <begin position="707"/>
        <end position="781"/>
    </location>
</feature>
<evidence type="ECO:0000313" key="8">
    <source>
        <dbReference type="Proteomes" id="UP000664859"/>
    </source>
</evidence>
<sequence>MVCRHPLGSRLPLLLQLLSLLLWAVLLQAEPYKLRTYAGIEQELEAMAKAYPDYVEVYSAQDRYGIDSPGDCGEKPCQQWVLHITDLATLEEDVQRPEVFFSGCLHGDEVVGPPTLMETAWLLLRAAACARSGGGAADCRDPTLSGEAGARRVRWLSRLVATRSLWAMPATNALGFYRGRREESGIDPNRDFPYHQDAEQCMQEAGIDPNRDFPYHQDAEQCMQDAALCMQTVTARAVNEVWREHMFQLALTFHGGMVAIAYEWGDLQHPKKGGHDASPDDTAQAKLTAAMSAYAGGFRAHGDDFPSYPHARCWVQHAAAKASAYDGSFRAHGDDFPAYPHAVTFRGREGRIYGGFRAHDGVFQSRPHATLNSLVYPVAGGMEDWGYAGGMEDWGYAGSQDGTTALNLLLRDCIVTAVPGSWDGPQVTCRPPKGQFKPYPPFKTQYQNGTLRAFNILIETSDDKSELGDSDGLWSPNAAAVGAGRLGWPVVAHTPQQSELGDSDGLWSPTSPDNGHVARNIRLALMTLDAPYVEWTLPTVAAAGLNATAAAAAPDAWLSIDAAAAAAGGSSSSSDLLHVSWRVGGCFQGEGGAGAGARWGDADAAAALAESAEWGPDGHGGYMAMGGVYNATVGLGKLAPGLYFMMAEAVVDQDWANSTRPVFPEKPPQSHVVNARTNPRWRFEQNGRTIQGRERWRSNPIIVRVKGGGATAGSSAQPEGLSVALAPPPLPPSETAAPPAEGAGGEEGAPEAMAPKGTTEPSEPGTTWAGSQQQGGASPPQEAPPLWFVAAMMVAVAAAAVAAGCWYRRRSAFVASRKSAAAASALNPFRRTSLGAGDYAMVPLGDHGGAGGALTFGVEEEDSLRAEAL</sequence>
<evidence type="ECO:0000256" key="5">
    <source>
        <dbReference type="SAM" id="SignalP"/>
    </source>
</evidence>
<dbReference type="Gene3D" id="3.40.630.10">
    <property type="entry name" value="Zn peptidases"/>
    <property type="match status" value="1"/>
</dbReference>
<keyword evidence="4" id="KW-0472">Membrane</keyword>
<evidence type="ECO:0000256" key="2">
    <source>
        <dbReference type="ARBA" id="ARBA00005988"/>
    </source>
</evidence>
<dbReference type="OrthoDB" id="10249045at2759"/>
<dbReference type="GO" id="GO:0005615">
    <property type="term" value="C:extracellular space"/>
    <property type="evidence" value="ECO:0007669"/>
    <property type="project" value="TreeGrafter"/>
</dbReference>
<name>A0A836CRP5_9STRA</name>
<dbReference type="EMBL" id="JAFCMP010000001">
    <property type="protein sequence ID" value="KAG5193121.1"/>
    <property type="molecule type" value="Genomic_DNA"/>
</dbReference>
<dbReference type="InterPro" id="IPR000834">
    <property type="entry name" value="Peptidase_M14"/>
</dbReference>
<feature type="compositionally biased region" description="Low complexity" evidence="3">
    <location>
        <begin position="769"/>
        <end position="780"/>
    </location>
</feature>
<keyword evidence="4" id="KW-1133">Transmembrane helix</keyword>
<dbReference type="AlphaFoldDB" id="A0A836CRP5"/>
<reference evidence="7" key="1">
    <citation type="submission" date="2021-02" db="EMBL/GenBank/DDBJ databases">
        <title>First Annotated Genome of the Yellow-green Alga Tribonema minus.</title>
        <authorList>
            <person name="Mahan K.M."/>
        </authorList>
    </citation>
    <scope>NUCLEOTIDE SEQUENCE</scope>
    <source>
        <strain evidence="7">UTEX B ZZ1240</strain>
    </source>
</reference>
<dbReference type="CDD" id="cd00596">
    <property type="entry name" value="Peptidase_M14_like"/>
    <property type="match status" value="1"/>
</dbReference>
<comment type="similarity">
    <text evidence="2">Belongs to the peptidase M14 family.</text>
</comment>
<comment type="caution">
    <text evidence="7">The sequence shown here is derived from an EMBL/GenBank/DDBJ whole genome shotgun (WGS) entry which is preliminary data.</text>
</comment>
<dbReference type="SMART" id="SM00631">
    <property type="entry name" value="Zn_pept"/>
    <property type="match status" value="1"/>
</dbReference>
<accession>A0A836CRP5</accession>
<protein>
    <recommendedName>
        <fullName evidence="6">Peptidase M14 domain-containing protein</fullName>
    </recommendedName>
</protein>
<keyword evidence="4" id="KW-0812">Transmembrane</keyword>
<dbReference type="Pfam" id="PF00246">
    <property type="entry name" value="Peptidase_M14"/>
    <property type="match status" value="1"/>
</dbReference>
<gene>
    <name evidence="7" type="ORF">JKP88DRAFT_291930</name>
</gene>
<feature type="signal peptide" evidence="5">
    <location>
        <begin position="1"/>
        <end position="29"/>
    </location>
</feature>
<feature type="transmembrane region" description="Helical" evidence="4">
    <location>
        <begin position="786"/>
        <end position="807"/>
    </location>
</feature>
<feature type="domain" description="Peptidase M14" evidence="6">
    <location>
        <begin position="34"/>
        <end position="349"/>
    </location>
</feature>
<dbReference type="GO" id="GO:0008270">
    <property type="term" value="F:zinc ion binding"/>
    <property type="evidence" value="ECO:0007669"/>
    <property type="project" value="InterPro"/>
</dbReference>
<evidence type="ECO:0000313" key="7">
    <source>
        <dbReference type="EMBL" id="KAG5193121.1"/>
    </source>
</evidence>
<evidence type="ECO:0000256" key="3">
    <source>
        <dbReference type="SAM" id="MobiDB-lite"/>
    </source>
</evidence>
<keyword evidence="5" id="KW-0732">Signal</keyword>
<dbReference type="PANTHER" id="PTHR11705">
    <property type="entry name" value="PROTEASE FAMILY M14 CARBOXYPEPTIDASE A,B"/>
    <property type="match status" value="1"/>
</dbReference>
<evidence type="ECO:0000259" key="6">
    <source>
        <dbReference type="SMART" id="SM00631"/>
    </source>
</evidence>
<proteinExistence type="inferred from homology"/>